<organism evidence="2 3">
    <name type="scientific">Micromonospora auratinigra</name>
    <dbReference type="NCBI Taxonomy" id="261654"/>
    <lineage>
        <taxon>Bacteria</taxon>
        <taxon>Bacillati</taxon>
        <taxon>Actinomycetota</taxon>
        <taxon>Actinomycetes</taxon>
        <taxon>Micromonosporales</taxon>
        <taxon>Micromonosporaceae</taxon>
        <taxon>Micromonospora</taxon>
    </lineage>
</organism>
<dbReference type="AlphaFoldDB" id="A0A1A8ZS50"/>
<dbReference type="RefSeq" id="WP_157740341.1">
    <property type="nucleotide sequence ID" value="NZ_LT594323.1"/>
</dbReference>
<dbReference type="OrthoDB" id="9789980at2"/>
<feature type="compositionally biased region" description="Basic and acidic residues" evidence="1">
    <location>
        <begin position="116"/>
        <end position="133"/>
    </location>
</feature>
<keyword evidence="3" id="KW-1185">Reference proteome</keyword>
<evidence type="ECO:0000313" key="3">
    <source>
        <dbReference type="Proteomes" id="UP000199385"/>
    </source>
</evidence>
<accession>A0A1A8ZS50</accession>
<reference evidence="3" key="1">
    <citation type="submission" date="2016-06" db="EMBL/GenBank/DDBJ databases">
        <authorList>
            <person name="Varghese N."/>
            <person name="Submissions Spin"/>
        </authorList>
    </citation>
    <scope>NUCLEOTIDE SEQUENCE [LARGE SCALE GENOMIC DNA]</scope>
    <source>
        <strain evidence="3">DSM 44815</strain>
    </source>
</reference>
<dbReference type="Proteomes" id="UP000199385">
    <property type="component" value="Chromosome I"/>
</dbReference>
<evidence type="ECO:0000313" key="2">
    <source>
        <dbReference type="EMBL" id="SBT46686.1"/>
    </source>
</evidence>
<dbReference type="EMBL" id="LT594323">
    <property type="protein sequence ID" value="SBT46686.1"/>
    <property type="molecule type" value="Genomic_DNA"/>
</dbReference>
<dbReference type="STRING" id="261654.GA0070611_3466"/>
<evidence type="ECO:0008006" key="4">
    <source>
        <dbReference type="Google" id="ProtNLM"/>
    </source>
</evidence>
<gene>
    <name evidence="2" type="ORF">GA0070611_3466</name>
</gene>
<dbReference type="InterPro" id="IPR025335">
    <property type="entry name" value="DUF4241"/>
</dbReference>
<evidence type="ECO:0000256" key="1">
    <source>
        <dbReference type="SAM" id="MobiDB-lite"/>
    </source>
</evidence>
<feature type="region of interest" description="Disordered" evidence="1">
    <location>
        <begin position="116"/>
        <end position="149"/>
    </location>
</feature>
<dbReference type="PATRIC" id="fig|261654.4.peg.3523"/>
<dbReference type="Pfam" id="PF14025">
    <property type="entry name" value="DUF4241"/>
    <property type="match status" value="2"/>
</dbReference>
<name>A0A1A8ZS50_9ACTN</name>
<proteinExistence type="predicted"/>
<sequence>MTAIRTVAYADGWDGSVVNPLGRAEAEARDAAGQPYAVLVLADGRPEWVVAISWGDGYCGTTRLDRRGRRVAADEWRRGPDGDLFLRCRRTWHGPEDVGDHEFAHVAARHSTTYRLDGRRHDIDEPRGDRGGRTDTSGVEPAPRAPRPAFGRWQDLLGLAGDVRLVETAAHGLPVSSADEPPWRPPRPASPPDLESLFVAGVDRTVGDGAERARLELRHLGDLRLPSGRLIATDPAWLEHDLVPYAVTVPPGCYPVTLSLARIGDDPRHVRVAAARLTVTDRPVHRWEMALRPGQELLDLGHDEFFGFGVDAGMACFVDADEAAGRIETWRTFRIGEQPYLRVEDGGMVLWASGWGDGAYPTWIGRDADGGVACFVADMLL</sequence>
<protein>
    <recommendedName>
        <fullName evidence="4">DUF4241 domain-containing protein</fullName>
    </recommendedName>
</protein>
<feature type="region of interest" description="Disordered" evidence="1">
    <location>
        <begin position="174"/>
        <end position="194"/>
    </location>
</feature>